<accession>A0A1L3MRK8</accession>
<gene>
    <name evidence="1" type="ORF">A9C19_09485</name>
</gene>
<proteinExistence type="predicted"/>
<protein>
    <submittedName>
        <fullName evidence="1">Uncharacterized protein</fullName>
    </submittedName>
</protein>
<dbReference type="AlphaFoldDB" id="A0A1L3MRK8"/>
<sequence length="91" mass="10756">MLTLKVKRNFFFYYFRAVTGMRNNPYLYLSTKMNRVDKSNQWSVRSLLEGGGILSLDLNVLEKTSKRMTKQSKEIHFNINKSNILLKLHII</sequence>
<dbReference type="EMBL" id="CP016020">
    <property type="protein sequence ID" value="APH04962.1"/>
    <property type="molecule type" value="Genomic_DNA"/>
</dbReference>
<keyword evidence="2" id="KW-1185">Reference proteome</keyword>
<organism evidence="1 2">
    <name type="scientific">Bacillus weihaiensis</name>
    <dbReference type="NCBI Taxonomy" id="1547283"/>
    <lineage>
        <taxon>Bacteria</taxon>
        <taxon>Bacillati</taxon>
        <taxon>Bacillota</taxon>
        <taxon>Bacilli</taxon>
        <taxon>Bacillales</taxon>
        <taxon>Bacillaceae</taxon>
        <taxon>Bacillus</taxon>
    </lineage>
</organism>
<dbReference type="STRING" id="1547283.A9C19_09485"/>
<name>A0A1L3MRK8_9BACI</name>
<dbReference type="KEGG" id="bwh:A9C19_09485"/>
<evidence type="ECO:0000313" key="2">
    <source>
        <dbReference type="Proteomes" id="UP000181936"/>
    </source>
</evidence>
<reference evidence="1 2" key="1">
    <citation type="journal article" date="2016" name="Sci. Rep.">
        <title>Complete genome sequence and transcriptomic analysis of a novel marine strain Bacillus weihaiensis reveals the mechanism of brown algae degradation.</title>
        <authorList>
            <person name="Zhu Y."/>
            <person name="Chen P."/>
            <person name="Bao Y."/>
            <person name="Men Y."/>
            <person name="Zeng Y."/>
            <person name="Yang J."/>
            <person name="Sun J."/>
            <person name="Sun Y."/>
        </authorList>
    </citation>
    <scope>NUCLEOTIDE SEQUENCE [LARGE SCALE GENOMIC DNA]</scope>
    <source>
        <strain evidence="1 2">Alg07</strain>
    </source>
</reference>
<evidence type="ECO:0000313" key="1">
    <source>
        <dbReference type="EMBL" id="APH04962.1"/>
    </source>
</evidence>
<dbReference type="Proteomes" id="UP000181936">
    <property type="component" value="Chromosome"/>
</dbReference>